<evidence type="ECO:0000256" key="2">
    <source>
        <dbReference type="SAM" id="SignalP"/>
    </source>
</evidence>
<feature type="domain" description="Solute-binding protein family 3/N-terminal" evidence="3">
    <location>
        <begin position="22"/>
        <end position="250"/>
    </location>
</feature>
<feature type="signal peptide" evidence="2">
    <location>
        <begin position="1"/>
        <end position="19"/>
    </location>
</feature>
<reference evidence="4 5" key="1">
    <citation type="submission" date="2020-08" db="EMBL/GenBank/DDBJ databases">
        <title>Genomic Encyclopedia of Type Strains, Phase IV (KMG-IV): sequencing the most valuable type-strain genomes for metagenomic binning, comparative biology and taxonomic classification.</title>
        <authorList>
            <person name="Goeker M."/>
        </authorList>
    </citation>
    <scope>NUCLEOTIDE SEQUENCE [LARGE SCALE GENOMIC DNA]</scope>
    <source>
        <strain evidence="4 5">DSM 23958</strain>
    </source>
</reference>
<keyword evidence="5" id="KW-1185">Reference proteome</keyword>
<dbReference type="EMBL" id="JACHHO010000003">
    <property type="protein sequence ID" value="MBB5205139.1"/>
    <property type="molecule type" value="Genomic_DNA"/>
</dbReference>
<keyword evidence="1 2" id="KW-0732">Signal</keyword>
<evidence type="ECO:0000259" key="3">
    <source>
        <dbReference type="SMART" id="SM00062"/>
    </source>
</evidence>
<dbReference type="PANTHER" id="PTHR35936">
    <property type="entry name" value="MEMBRANE-BOUND LYTIC MUREIN TRANSGLYCOSYLASE F"/>
    <property type="match status" value="1"/>
</dbReference>
<dbReference type="OrthoDB" id="7354650at2"/>
<organism evidence="4 5">
    <name type="scientific">Inhella inkyongensis</name>
    <dbReference type="NCBI Taxonomy" id="392593"/>
    <lineage>
        <taxon>Bacteria</taxon>
        <taxon>Pseudomonadati</taxon>
        <taxon>Pseudomonadota</taxon>
        <taxon>Betaproteobacteria</taxon>
        <taxon>Burkholderiales</taxon>
        <taxon>Sphaerotilaceae</taxon>
        <taxon>Inhella</taxon>
    </lineage>
</organism>
<feature type="chain" id="PRO_5032373385" evidence="2">
    <location>
        <begin position="20"/>
        <end position="251"/>
    </location>
</feature>
<accession>A0A840S9Q6</accession>
<protein>
    <submittedName>
        <fullName evidence="4">Polar amino acid transport system substrate-binding protein</fullName>
    </submittedName>
</protein>
<name>A0A840S9Q6_9BURK</name>
<dbReference type="RefSeq" id="WP_138854850.1">
    <property type="nucleotide sequence ID" value="NZ_CP040709.1"/>
</dbReference>
<dbReference type="PANTHER" id="PTHR35936:SF25">
    <property type="entry name" value="ABC TRANSPORTER SUBSTRATE-BINDING PROTEIN"/>
    <property type="match status" value="1"/>
</dbReference>
<dbReference type="PROSITE" id="PS51257">
    <property type="entry name" value="PROKAR_LIPOPROTEIN"/>
    <property type="match status" value="1"/>
</dbReference>
<dbReference type="SUPFAM" id="SSF53850">
    <property type="entry name" value="Periplasmic binding protein-like II"/>
    <property type="match status" value="1"/>
</dbReference>
<gene>
    <name evidence="4" type="ORF">HNQ51_002458</name>
</gene>
<sequence>MFRALMVGLLGLWVGCAQAEAVLKVVRGELDFPPFEMQQEGREAGLHIELVEAAAARAGLKVQWQRLPWKRALRELELGQADAATYVSRTPEREAWAIFLDDNRLSSTELRFVVRREQAERIRFDGDLPRFLGSIRKPIAIRGFQFGVPAVDQVKKLEARNLDDLLRLLHEGAADVAVLNWTDFQGSYGGRPEAQAVQGLSPPIQRMHNYLAFSKVRAATGLAQRMAEALVAYRRTPEYQALLKRYRVDAP</sequence>
<evidence type="ECO:0000313" key="5">
    <source>
        <dbReference type="Proteomes" id="UP000554837"/>
    </source>
</evidence>
<dbReference type="Gene3D" id="3.40.190.10">
    <property type="entry name" value="Periplasmic binding protein-like II"/>
    <property type="match status" value="2"/>
</dbReference>
<dbReference type="SMART" id="SM00062">
    <property type="entry name" value="PBPb"/>
    <property type="match status" value="1"/>
</dbReference>
<proteinExistence type="predicted"/>
<dbReference type="InterPro" id="IPR001638">
    <property type="entry name" value="Solute-binding_3/MltF_N"/>
</dbReference>
<dbReference type="AlphaFoldDB" id="A0A840S9Q6"/>
<dbReference type="Proteomes" id="UP000554837">
    <property type="component" value="Unassembled WGS sequence"/>
</dbReference>
<evidence type="ECO:0000313" key="4">
    <source>
        <dbReference type="EMBL" id="MBB5205139.1"/>
    </source>
</evidence>
<comment type="caution">
    <text evidence="4">The sequence shown here is derived from an EMBL/GenBank/DDBJ whole genome shotgun (WGS) entry which is preliminary data.</text>
</comment>
<evidence type="ECO:0000256" key="1">
    <source>
        <dbReference type="ARBA" id="ARBA00022729"/>
    </source>
</evidence>
<dbReference type="Pfam" id="PF00497">
    <property type="entry name" value="SBP_bac_3"/>
    <property type="match status" value="1"/>
</dbReference>